<feature type="transmembrane region" description="Helical" evidence="1">
    <location>
        <begin position="241"/>
        <end position="269"/>
    </location>
</feature>
<keyword evidence="1" id="KW-0472">Membrane</keyword>
<dbReference type="SUPFAM" id="SSF48726">
    <property type="entry name" value="Immunoglobulin"/>
    <property type="match status" value="1"/>
</dbReference>
<feature type="signal peptide" evidence="2">
    <location>
        <begin position="1"/>
        <end position="21"/>
    </location>
</feature>
<sequence length="307" mass="33300">MAVIQLVVAIILSLIAICGKCVHVLLGDPVTFPETGNCLTGEPAKLHRVGEHSTSLVAHRDQGVWSPARDYKDRVNRGASFAFNRTVYTDEGLYVLGCGSREERIHLYVVIGFEASVYEGEPAKLMCYIRGQNVDSIRWEKGQGTLLELNLSSGDLQYAPGLDGKLSLSPDGKLGDYSLIFNQVLSEDQGDYFCSAHANGARQRWGEPAAVKLRVTRKNPDPTGTRPTRTPTKSFTKEEQMATWAIVVITAAVVLLIGVPPSILLGWCLKSRYSRAPHGSGGGRYTVCGAAVTLLVAPLKPMLSSKV</sequence>
<dbReference type="Pfam" id="PF07686">
    <property type="entry name" value="V-set"/>
    <property type="match status" value="1"/>
</dbReference>
<feature type="transmembrane region" description="Helical" evidence="1">
    <location>
        <begin position="281"/>
        <end position="299"/>
    </location>
</feature>
<comment type="caution">
    <text evidence="4">The sequence shown here is derived from an EMBL/GenBank/DDBJ whole genome shotgun (WGS) entry which is preliminary data.</text>
</comment>
<gene>
    <name evidence="4" type="ORF">VZT92_005639</name>
</gene>
<evidence type="ECO:0000256" key="2">
    <source>
        <dbReference type="SAM" id="SignalP"/>
    </source>
</evidence>
<protein>
    <recommendedName>
        <fullName evidence="3">Ig-like domain-containing protein</fullName>
    </recommendedName>
</protein>
<proteinExistence type="predicted"/>
<evidence type="ECO:0000313" key="4">
    <source>
        <dbReference type="EMBL" id="KAK9538082.1"/>
    </source>
</evidence>
<dbReference type="InterPro" id="IPR013106">
    <property type="entry name" value="Ig_V-set"/>
</dbReference>
<evidence type="ECO:0000313" key="5">
    <source>
        <dbReference type="Proteomes" id="UP001488805"/>
    </source>
</evidence>
<keyword evidence="5" id="KW-1185">Reference proteome</keyword>
<evidence type="ECO:0000256" key="1">
    <source>
        <dbReference type="SAM" id="Phobius"/>
    </source>
</evidence>
<dbReference type="Gene3D" id="2.60.40.10">
    <property type="entry name" value="Immunoglobulins"/>
    <property type="match status" value="1"/>
</dbReference>
<dbReference type="PROSITE" id="PS50835">
    <property type="entry name" value="IG_LIKE"/>
    <property type="match status" value="1"/>
</dbReference>
<dbReference type="SMART" id="SM00409">
    <property type="entry name" value="IG"/>
    <property type="match status" value="1"/>
</dbReference>
<dbReference type="AlphaFoldDB" id="A0AAW1FT18"/>
<feature type="domain" description="Ig-like" evidence="3">
    <location>
        <begin position="103"/>
        <end position="196"/>
    </location>
</feature>
<dbReference type="InterPro" id="IPR036179">
    <property type="entry name" value="Ig-like_dom_sf"/>
</dbReference>
<keyword evidence="2" id="KW-0732">Signal</keyword>
<accession>A0AAW1FT18</accession>
<dbReference type="EMBL" id="JBCEZU010000034">
    <property type="protein sequence ID" value="KAK9538082.1"/>
    <property type="molecule type" value="Genomic_DNA"/>
</dbReference>
<keyword evidence="1" id="KW-1133">Transmembrane helix</keyword>
<evidence type="ECO:0000259" key="3">
    <source>
        <dbReference type="PROSITE" id="PS50835"/>
    </source>
</evidence>
<dbReference type="InterPro" id="IPR013783">
    <property type="entry name" value="Ig-like_fold"/>
</dbReference>
<dbReference type="Proteomes" id="UP001488805">
    <property type="component" value="Unassembled WGS sequence"/>
</dbReference>
<dbReference type="InterPro" id="IPR003599">
    <property type="entry name" value="Ig_sub"/>
</dbReference>
<dbReference type="InterPro" id="IPR007110">
    <property type="entry name" value="Ig-like_dom"/>
</dbReference>
<name>A0AAW1FT18_ZOAVI</name>
<keyword evidence="1" id="KW-0812">Transmembrane</keyword>
<organism evidence="4 5">
    <name type="scientific">Zoarces viviparus</name>
    <name type="common">Viviparous eelpout</name>
    <name type="synonym">Blennius viviparus</name>
    <dbReference type="NCBI Taxonomy" id="48416"/>
    <lineage>
        <taxon>Eukaryota</taxon>
        <taxon>Metazoa</taxon>
        <taxon>Chordata</taxon>
        <taxon>Craniata</taxon>
        <taxon>Vertebrata</taxon>
        <taxon>Euteleostomi</taxon>
        <taxon>Actinopterygii</taxon>
        <taxon>Neopterygii</taxon>
        <taxon>Teleostei</taxon>
        <taxon>Neoteleostei</taxon>
        <taxon>Acanthomorphata</taxon>
        <taxon>Eupercaria</taxon>
        <taxon>Perciformes</taxon>
        <taxon>Cottioidei</taxon>
        <taxon>Zoarcales</taxon>
        <taxon>Zoarcidae</taxon>
        <taxon>Zoarcinae</taxon>
        <taxon>Zoarces</taxon>
    </lineage>
</organism>
<feature type="chain" id="PRO_5043754907" description="Ig-like domain-containing protein" evidence="2">
    <location>
        <begin position="22"/>
        <end position="307"/>
    </location>
</feature>
<reference evidence="4 5" key="1">
    <citation type="journal article" date="2024" name="Genome Biol. Evol.">
        <title>Chromosome-level genome assembly of the viviparous eelpout Zoarces viviparus.</title>
        <authorList>
            <person name="Fuhrmann N."/>
            <person name="Brasseur M.V."/>
            <person name="Bakowski C.E."/>
            <person name="Podsiadlowski L."/>
            <person name="Prost S."/>
            <person name="Krehenwinkel H."/>
            <person name="Mayer C."/>
        </authorList>
    </citation>
    <scope>NUCLEOTIDE SEQUENCE [LARGE SCALE GENOMIC DNA]</scope>
    <source>
        <strain evidence="4">NO-MEL_2022_Ind0_liver</strain>
    </source>
</reference>